<feature type="domain" description="GLEYA adhesin" evidence="2">
    <location>
        <begin position="99"/>
        <end position="197"/>
    </location>
</feature>
<keyword evidence="1" id="KW-0732">Signal</keyword>
<accession>A0A8H7GTG2</accession>
<sequence length="225" mass="25551">MLCKAIYLFYVFVTLAFAESSIAPSRYHGEGFNVQFYAYELGSVIGWESGFFEDFCKICRRLHSPKNVMDINYHFLQHPKNRNFNNIYNSRQTVTNMVVHSYAFFRPSVTGLYTFKLAADDGAQLTVGPMKLPCEFSTKFETETFKLKALKSINDQAKPVVSVNEGLVRLIEGFYYPVNVTSFNLQGNAKLELSVIDPLGNEIADFGSHVIQATFDECDPINELE</sequence>
<organism evidence="3 4">
    <name type="scientific">Metschnikowia pulcherrima</name>
    <dbReference type="NCBI Taxonomy" id="27326"/>
    <lineage>
        <taxon>Eukaryota</taxon>
        <taxon>Fungi</taxon>
        <taxon>Dikarya</taxon>
        <taxon>Ascomycota</taxon>
        <taxon>Saccharomycotina</taxon>
        <taxon>Pichiomycetes</taxon>
        <taxon>Metschnikowiaceae</taxon>
        <taxon>Metschnikowia</taxon>
    </lineage>
</organism>
<gene>
    <name evidence="3" type="ORF">HF325_002644</name>
</gene>
<dbReference type="OrthoDB" id="3997081at2759"/>
<evidence type="ECO:0000313" key="3">
    <source>
        <dbReference type="EMBL" id="KAF8003399.1"/>
    </source>
</evidence>
<dbReference type="AlphaFoldDB" id="A0A8H7GTG2"/>
<dbReference type="InterPro" id="IPR018871">
    <property type="entry name" value="GLEYA_adhesin_domain"/>
</dbReference>
<feature type="chain" id="PRO_5034213450" description="GLEYA adhesin domain-containing protein" evidence="1">
    <location>
        <begin position="19"/>
        <end position="225"/>
    </location>
</feature>
<reference evidence="3" key="1">
    <citation type="submission" date="2020-10" db="EMBL/GenBank/DDBJ databases">
        <title>The Whole-Genome Sequence of Metschnikowia persimmonesis, a Novel Endophytic Yeast Species Isolated from Medicinal Plant Diospyros kaki Thumb.</title>
        <authorList>
            <person name="Rahmat E."/>
            <person name="Kang Y."/>
        </authorList>
    </citation>
    <scope>NUCLEOTIDE SEQUENCE</scope>
    <source>
        <strain evidence="3">KIOM G15050</strain>
    </source>
</reference>
<dbReference type="Proteomes" id="UP000649328">
    <property type="component" value="Unassembled WGS sequence"/>
</dbReference>
<evidence type="ECO:0000259" key="2">
    <source>
        <dbReference type="Pfam" id="PF10528"/>
    </source>
</evidence>
<feature type="signal peptide" evidence="1">
    <location>
        <begin position="1"/>
        <end position="18"/>
    </location>
</feature>
<evidence type="ECO:0000313" key="4">
    <source>
        <dbReference type="Proteomes" id="UP000649328"/>
    </source>
</evidence>
<dbReference type="Pfam" id="PF10528">
    <property type="entry name" value="GLEYA"/>
    <property type="match status" value="1"/>
</dbReference>
<dbReference type="Gene3D" id="2.60.120.1560">
    <property type="match status" value="1"/>
</dbReference>
<keyword evidence="4" id="KW-1185">Reference proteome</keyword>
<proteinExistence type="predicted"/>
<comment type="caution">
    <text evidence="3">The sequence shown here is derived from an EMBL/GenBank/DDBJ whole genome shotgun (WGS) entry which is preliminary data.</text>
</comment>
<dbReference type="EMBL" id="JACBPP010000003">
    <property type="protein sequence ID" value="KAF8003399.1"/>
    <property type="molecule type" value="Genomic_DNA"/>
</dbReference>
<evidence type="ECO:0000256" key="1">
    <source>
        <dbReference type="SAM" id="SignalP"/>
    </source>
</evidence>
<protein>
    <recommendedName>
        <fullName evidence="2">GLEYA adhesin domain-containing protein</fullName>
    </recommendedName>
</protein>
<name>A0A8H7GTG2_9ASCO</name>